<dbReference type="AlphaFoldDB" id="A0A7G9TAP5"/>
<evidence type="ECO:0000313" key="2">
    <source>
        <dbReference type="Proteomes" id="UP000515838"/>
    </source>
</evidence>
<gene>
    <name evidence="1" type="ORF">IAE60_14750</name>
</gene>
<dbReference type="GeneID" id="81472243"/>
<protein>
    <submittedName>
        <fullName evidence="1">Uncharacterized protein</fullName>
    </submittedName>
</protein>
<dbReference type="EMBL" id="CP060731">
    <property type="protein sequence ID" value="QNN77170.1"/>
    <property type="molecule type" value="Genomic_DNA"/>
</dbReference>
<dbReference type="Proteomes" id="UP000515838">
    <property type="component" value="Chromosome"/>
</dbReference>
<dbReference type="RefSeq" id="WP_187572826.1">
    <property type="nucleotide sequence ID" value="NZ_CP060731.1"/>
</dbReference>
<proteinExistence type="predicted"/>
<organism evidence="1 2">
    <name type="scientific">Pseudoxanthomonas mexicana</name>
    <dbReference type="NCBI Taxonomy" id="128785"/>
    <lineage>
        <taxon>Bacteria</taxon>
        <taxon>Pseudomonadati</taxon>
        <taxon>Pseudomonadota</taxon>
        <taxon>Gammaproteobacteria</taxon>
        <taxon>Lysobacterales</taxon>
        <taxon>Lysobacteraceae</taxon>
        <taxon>Pseudoxanthomonas</taxon>
    </lineage>
</organism>
<name>A0A7G9TAP5_PSEMX</name>
<reference evidence="1 2" key="1">
    <citation type="submission" date="2020-08" db="EMBL/GenBank/DDBJ databases">
        <title>Streptomycin Non-resistant strain, P. mexicana.</title>
        <authorList>
            <person name="Ganesh-Kumar S."/>
            <person name="Zhe T."/>
            <person name="Yu Z."/>
            <person name="Min Y."/>
        </authorList>
    </citation>
    <scope>NUCLEOTIDE SEQUENCE [LARGE SCALE GENOMIC DNA]</scope>
    <source>
        <strain evidence="1 2">GTZY2</strain>
    </source>
</reference>
<accession>A0A7G9TAP5</accession>
<sequence length="176" mass="19501">MCRFVTAMLPVTAPIPVLDAIARAHGRQFQRLPSPSVEGQLEAGESYFLTTLGHCDCDAPLGQSRSRGSDEGEEARKLARKGWSAAKVARALAQKRESAEASFQARDGEALVRWTDFVRAVLASGHVRELGLVLHQYHGPLDEDVTLRERRRVKVTAALPEVLRDLDEDVLYLFHA</sequence>
<evidence type="ECO:0000313" key="1">
    <source>
        <dbReference type="EMBL" id="QNN77170.1"/>
    </source>
</evidence>